<accession>A0A024FT29</accession>
<dbReference type="AlphaFoldDB" id="A0A024FT29"/>
<keyword evidence="3" id="KW-1185">Reference proteome</keyword>
<dbReference type="InParanoid" id="A0A024FT29"/>
<evidence type="ECO:0000313" key="2">
    <source>
        <dbReference type="EMBL" id="CCI10245.1"/>
    </source>
</evidence>
<keyword evidence="1" id="KW-1133">Transmembrane helix</keyword>
<dbReference type="Proteomes" id="UP000053237">
    <property type="component" value="Unassembled WGS sequence"/>
</dbReference>
<evidence type="ECO:0000313" key="3">
    <source>
        <dbReference type="Proteomes" id="UP000053237"/>
    </source>
</evidence>
<evidence type="ECO:0000256" key="1">
    <source>
        <dbReference type="SAM" id="Phobius"/>
    </source>
</evidence>
<sequence>MEIISAYYIRFIDCIASQAVTLHFVWIDRSRRLFDQRSATPTVPALFVIYTTHSANVRYFRRQRYDQDESIRLAKVLAQLEAQVSFGGLFRSRRSLLLCSGRVYHNTGLLTKIHIIISHSNTDSPTSELVKNYRIPQCGVYHTLLNLVSKRCFYGQNQSRDHMIGGNAFVFGKNQLKHLRPMKKSSGQFQFYGLDECFFSPQICDLQILRKADVIYAGFYVTLESGSLKKAIREVLSLKSKSSPERHHSHAHDLLLPHSLARSFVFSADIIDAILDMDWNYDYILTLSWKRLEKPTLYFGSAAIVVIIHIFFYVKNARKKQSGHMLGPINLEITHSIDGLESAMHKEHEIYFDFARIISEVPSEFYETMKARLIRLTGTDTSFDCTHRELYRLPSIKLKGACTQQLYEFTSQEYIVGCLPQRKILELQEDSITWQSKQVQMVTDGSSALHSSNGIHSTSRDGMIMNVSAGMRSRCTRKQNLVYHFEEIYSMKQAPMTVAKCSKSSTCLPLVSHCLNKFLNFRHPFQSSKLYLAALAGHICEIVFRQIASAFAHSKSQQSNVRRLHK</sequence>
<keyword evidence="1" id="KW-0812">Transmembrane</keyword>
<dbReference type="EMBL" id="CAIX01000160">
    <property type="protein sequence ID" value="CCI10245.1"/>
    <property type="molecule type" value="Genomic_DNA"/>
</dbReference>
<name>A0A024FT29_9STRA</name>
<comment type="caution">
    <text evidence="2">The sequence shown here is derived from an EMBL/GenBank/DDBJ whole genome shotgun (WGS) entry which is preliminary data.</text>
</comment>
<reference evidence="2 3" key="1">
    <citation type="submission" date="2012-05" db="EMBL/GenBank/DDBJ databases">
        <title>Recombination and specialization in a pathogen metapopulation.</title>
        <authorList>
            <person name="Gardiner A."/>
            <person name="Kemen E."/>
            <person name="Schultz-Larsen T."/>
            <person name="MacLean D."/>
            <person name="Van Oosterhout C."/>
            <person name="Jones J.D.G."/>
        </authorList>
    </citation>
    <scope>NUCLEOTIDE SEQUENCE [LARGE SCALE GENOMIC DNA]</scope>
    <source>
        <strain evidence="2 3">Ac Nc2</strain>
    </source>
</reference>
<gene>
    <name evidence="2" type="ORF">BN9_082640</name>
</gene>
<proteinExistence type="predicted"/>
<organism evidence="2 3">
    <name type="scientific">Albugo candida</name>
    <dbReference type="NCBI Taxonomy" id="65357"/>
    <lineage>
        <taxon>Eukaryota</taxon>
        <taxon>Sar</taxon>
        <taxon>Stramenopiles</taxon>
        <taxon>Oomycota</taxon>
        <taxon>Peronosporomycetes</taxon>
        <taxon>Albuginales</taxon>
        <taxon>Albuginaceae</taxon>
        <taxon>Albugo</taxon>
    </lineage>
</organism>
<keyword evidence="1" id="KW-0472">Membrane</keyword>
<feature type="transmembrane region" description="Helical" evidence="1">
    <location>
        <begin position="296"/>
        <end position="314"/>
    </location>
</feature>
<protein>
    <submittedName>
        <fullName evidence="2">Uncharacterized protein</fullName>
    </submittedName>
</protein>
<dbReference type="STRING" id="65357.A0A024FT29"/>